<dbReference type="SUPFAM" id="SSF52540">
    <property type="entry name" value="P-loop containing nucleoside triphosphate hydrolases"/>
    <property type="match status" value="1"/>
</dbReference>
<dbReference type="PATRIC" id="fig|298794.3.peg.5194"/>
<dbReference type="OrthoDB" id="531205at2"/>
<protein>
    <submittedName>
        <fullName evidence="1">Cell division protein ZipA</fullName>
    </submittedName>
</protein>
<proteinExistence type="predicted"/>
<keyword evidence="1" id="KW-0132">Cell division</keyword>
<accession>A0A0J6UNM2</accession>
<name>A0A0J6UNM2_9HYPH</name>
<gene>
    <name evidence="1" type="ORF">VQ02_32855</name>
</gene>
<dbReference type="GO" id="GO:0051301">
    <property type="term" value="P:cell division"/>
    <property type="evidence" value="ECO:0007669"/>
    <property type="project" value="UniProtKB-KW"/>
</dbReference>
<comment type="caution">
    <text evidence="1">The sequence shown here is derived from an EMBL/GenBank/DDBJ whole genome shotgun (WGS) entry which is preliminary data.</text>
</comment>
<sequence length="169" mass="18428">MPHPDALLHLVCGKIAAGKSTLAASLAARPGTVLVREDQWLAGLYPGEQNTLADYVRNAGRLRGVMGPHVIALLRAGLSVVLDFPANTPESRAWMRAIAREADVGHQLHYLAADDALCKARLRRRNAAGTHEFTVSDEQFDLFTRYFVAPTPDEGFAIVLRRQEADTAA</sequence>
<evidence type="ECO:0000313" key="2">
    <source>
        <dbReference type="Proteomes" id="UP000035955"/>
    </source>
</evidence>
<dbReference type="RefSeq" id="WP_048448463.1">
    <property type="nucleotide sequence ID" value="NZ_LABY01000352.1"/>
</dbReference>
<keyword evidence="2" id="KW-1185">Reference proteome</keyword>
<reference evidence="1 2" key="1">
    <citation type="submission" date="2015-03" db="EMBL/GenBank/DDBJ databases">
        <title>Genome sequencing of Methylobacterium variabile DSM 16961.</title>
        <authorList>
            <person name="Chaudhry V."/>
            <person name="Patil P.B."/>
        </authorList>
    </citation>
    <scope>NUCLEOTIDE SEQUENCE [LARGE SCALE GENOMIC DNA]</scope>
    <source>
        <strain evidence="1 2">DSM 16961</strain>
    </source>
</reference>
<dbReference type="AlphaFoldDB" id="A0A0J6UNM2"/>
<keyword evidence="1" id="KW-0131">Cell cycle</keyword>
<evidence type="ECO:0000313" key="1">
    <source>
        <dbReference type="EMBL" id="KMO27646.1"/>
    </source>
</evidence>
<dbReference type="InterPro" id="IPR027417">
    <property type="entry name" value="P-loop_NTPase"/>
</dbReference>
<dbReference type="Pfam" id="PF13671">
    <property type="entry name" value="AAA_33"/>
    <property type="match status" value="1"/>
</dbReference>
<dbReference type="Proteomes" id="UP000035955">
    <property type="component" value="Unassembled WGS sequence"/>
</dbReference>
<organism evidence="1 2">
    <name type="scientific">Methylobacterium variabile</name>
    <dbReference type="NCBI Taxonomy" id="298794"/>
    <lineage>
        <taxon>Bacteria</taxon>
        <taxon>Pseudomonadati</taxon>
        <taxon>Pseudomonadota</taxon>
        <taxon>Alphaproteobacteria</taxon>
        <taxon>Hyphomicrobiales</taxon>
        <taxon>Methylobacteriaceae</taxon>
        <taxon>Methylobacterium</taxon>
    </lineage>
</organism>
<dbReference type="EMBL" id="LABY01000352">
    <property type="protein sequence ID" value="KMO27646.1"/>
    <property type="molecule type" value="Genomic_DNA"/>
</dbReference>
<dbReference type="Gene3D" id="3.40.50.300">
    <property type="entry name" value="P-loop containing nucleotide triphosphate hydrolases"/>
    <property type="match status" value="1"/>
</dbReference>